<dbReference type="PANTHER" id="PTHR28026:SF9">
    <property type="entry name" value="2-HYDROXY-PALMITIC ACID DIOXYGENASE MPO1"/>
    <property type="match status" value="1"/>
</dbReference>
<keyword evidence="3" id="KW-1185">Reference proteome</keyword>
<keyword evidence="1" id="KW-1133">Transmembrane helix</keyword>
<dbReference type="GO" id="GO:0046521">
    <property type="term" value="P:sphingoid catabolic process"/>
    <property type="evidence" value="ECO:0007669"/>
    <property type="project" value="EnsemblFungi"/>
</dbReference>
<dbReference type="eggNOG" id="KOG3292">
    <property type="taxonomic scope" value="Eukaryota"/>
</dbReference>
<gene>
    <name evidence="2" type="primary">KNAG0D03550</name>
    <name evidence="2" type="ordered locus">KNAG_0D03550</name>
</gene>
<protein>
    <recommendedName>
        <fullName evidence="4">DUF962 domain protein</fullName>
    </recommendedName>
</protein>
<dbReference type="OrthoDB" id="2124888at2759"/>
<name>J7S745_HUIN7</name>
<dbReference type="InterPro" id="IPR009305">
    <property type="entry name" value="Mpo1-like"/>
</dbReference>
<evidence type="ECO:0008006" key="4">
    <source>
        <dbReference type="Google" id="ProtNLM"/>
    </source>
</evidence>
<dbReference type="KEGG" id="kng:KNAG_0D03550"/>
<feature type="transmembrane region" description="Helical" evidence="1">
    <location>
        <begin position="100"/>
        <end position="118"/>
    </location>
</feature>
<feature type="transmembrane region" description="Helical" evidence="1">
    <location>
        <begin position="63"/>
        <end position="88"/>
    </location>
</feature>
<proteinExistence type="predicted"/>
<dbReference type="RefSeq" id="XP_022464347.1">
    <property type="nucleotide sequence ID" value="XM_022607787.1"/>
</dbReference>
<feature type="transmembrane region" description="Helical" evidence="1">
    <location>
        <begin position="130"/>
        <end position="150"/>
    </location>
</feature>
<evidence type="ECO:0000313" key="2">
    <source>
        <dbReference type="EMBL" id="CCK70101.1"/>
    </source>
</evidence>
<dbReference type="GO" id="GO:0102672">
    <property type="term" value="F:fatty acid alpha-dioxygenase activity"/>
    <property type="evidence" value="ECO:0007669"/>
    <property type="project" value="EnsemblFungi"/>
</dbReference>
<dbReference type="EMBL" id="HE978317">
    <property type="protein sequence ID" value="CCK70101.1"/>
    <property type="molecule type" value="Genomic_DNA"/>
</dbReference>
<dbReference type="HOGENOM" id="CLU_081702_1_1_1"/>
<reference evidence="3" key="2">
    <citation type="submission" date="2012-08" db="EMBL/GenBank/DDBJ databases">
        <title>Genome sequence of Kazachstania naganishii.</title>
        <authorList>
            <person name="Gordon J.L."/>
            <person name="Armisen D."/>
            <person name="Proux-Wera E."/>
            <person name="OhEigeartaigh S.S."/>
            <person name="Byrne K.P."/>
            <person name="Wolfe K.H."/>
        </authorList>
    </citation>
    <scope>NUCLEOTIDE SEQUENCE [LARGE SCALE GENOMIC DNA]</scope>
    <source>
        <strain evidence="3">ATCC MYA-139 / BCRC 22969 / CBS 8797 / CCRC 22969 / KCTC 17520 / NBRC 10181 / NCYC 3082</strain>
    </source>
</reference>
<dbReference type="GO" id="GO:0001561">
    <property type="term" value="P:fatty acid alpha-oxidation"/>
    <property type="evidence" value="ECO:0007669"/>
    <property type="project" value="EnsemblFungi"/>
</dbReference>
<dbReference type="Proteomes" id="UP000006310">
    <property type="component" value="Chromosome 4"/>
</dbReference>
<feature type="transmembrane region" description="Helical" evidence="1">
    <location>
        <begin position="21"/>
        <end position="43"/>
    </location>
</feature>
<keyword evidence="1" id="KW-0472">Membrane</keyword>
<dbReference type="PANTHER" id="PTHR28026">
    <property type="entry name" value="DUF962 DOMAIN PROTEIN (AFU_ORTHOLOGUE AFUA_8G05310)"/>
    <property type="match status" value="1"/>
</dbReference>
<dbReference type="GeneID" id="34525790"/>
<sequence>MDHSLLNLRSQLRFYKYYHYNTTNVLIHSVFVPTILFSSLSILHGVPLPGGWSLSHLVSLLFSAFYILLYLPSGLVAAAILALFNASIDNRWVDLSGGRDWVLFSLGWIMQFIGHGAFEKKRPAVLDNLVQSLVTAPYFILFELFFLLGFMPTLKRQLDADVKEMRTARGESR</sequence>
<dbReference type="AlphaFoldDB" id="J7S745"/>
<dbReference type="GO" id="GO:0016020">
    <property type="term" value="C:membrane"/>
    <property type="evidence" value="ECO:0007669"/>
    <property type="project" value="GOC"/>
</dbReference>
<evidence type="ECO:0000256" key="1">
    <source>
        <dbReference type="SAM" id="Phobius"/>
    </source>
</evidence>
<reference evidence="2 3" key="1">
    <citation type="journal article" date="2011" name="Proc. Natl. Acad. Sci. U.S.A.">
        <title>Evolutionary erosion of yeast sex chromosomes by mating-type switching accidents.</title>
        <authorList>
            <person name="Gordon J.L."/>
            <person name="Armisen D."/>
            <person name="Proux-Wera E."/>
            <person name="Oheigeartaigh S.S."/>
            <person name="Byrne K.P."/>
            <person name="Wolfe K.H."/>
        </authorList>
    </citation>
    <scope>NUCLEOTIDE SEQUENCE [LARGE SCALE GENOMIC DNA]</scope>
    <source>
        <strain evidence="3">ATCC MYA-139 / BCRC 22969 / CBS 8797 / CCRC 22969 / KCTC 17520 / NBRC 10181 / NCYC 3082</strain>
    </source>
</reference>
<keyword evidence="1" id="KW-0812">Transmembrane</keyword>
<dbReference type="Pfam" id="PF06127">
    <property type="entry name" value="Mpo1-like"/>
    <property type="match status" value="1"/>
</dbReference>
<dbReference type="GO" id="GO:0005783">
    <property type="term" value="C:endoplasmic reticulum"/>
    <property type="evidence" value="ECO:0007669"/>
    <property type="project" value="TreeGrafter"/>
</dbReference>
<organism evidence="2 3">
    <name type="scientific">Huiozyma naganishii (strain ATCC MYA-139 / BCRC 22969 / CBS 8797 / KCTC 17520 / NBRC 10181 / NCYC 3082 / Yp74L-3)</name>
    <name type="common">Yeast</name>
    <name type="synonym">Kazachstania naganishii</name>
    <dbReference type="NCBI Taxonomy" id="1071383"/>
    <lineage>
        <taxon>Eukaryota</taxon>
        <taxon>Fungi</taxon>
        <taxon>Dikarya</taxon>
        <taxon>Ascomycota</taxon>
        <taxon>Saccharomycotina</taxon>
        <taxon>Saccharomycetes</taxon>
        <taxon>Saccharomycetales</taxon>
        <taxon>Saccharomycetaceae</taxon>
        <taxon>Huiozyma</taxon>
    </lineage>
</organism>
<dbReference type="OMA" id="IQFIGHY"/>
<accession>J7S745</accession>
<evidence type="ECO:0000313" key="3">
    <source>
        <dbReference type="Proteomes" id="UP000006310"/>
    </source>
</evidence>